<evidence type="ECO:0008006" key="4">
    <source>
        <dbReference type="Google" id="ProtNLM"/>
    </source>
</evidence>
<protein>
    <recommendedName>
        <fullName evidence="4">Glycoside hydrolase</fullName>
    </recommendedName>
</protein>
<evidence type="ECO:0000313" key="2">
    <source>
        <dbReference type="EMBL" id="KAJ4154928.1"/>
    </source>
</evidence>
<evidence type="ECO:0000256" key="1">
    <source>
        <dbReference type="SAM" id="SignalP"/>
    </source>
</evidence>
<reference evidence="2" key="1">
    <citation type="journal article" date="2023" name="Access Microbiol">
        <title>De-novo genome assembly for Akanthomyces muscarius, a biocontrol agent of insect agricultural pests.</title>
        <authorList>
            <person name="Erdos Z."/>
            <person name="Studholme D.J."/>
            <person name="Raymond B."/>
            <person name="Sharma M."/>
        </authorList>
    </citation>
    <scope>NUCLEOTIDE SEQUENCE</scope>
    <source>
        <strain evidence="2">Ve6</strain>
    </source>
</reference>
<organism evidence="2 3">
    <name type="scientific">Akanthomyces muscarius</name>
    <name type="common">Entomopathogenic fungus</name>
    <name type="synonym">Lecanicillium muscarium</name>
    <dbReference type="NCBI Taxonomy" id="2231603"/>
    <lineage>
        <taxon>Eukaryota</taxon>
        <taxon>Fungi</taxon>
        <taxon>Dikarya</taxon>
        <taxon>Ascomycota</taxon>
        <taxon>Pezizomycotina</taxon>
        <taxon>Sordariomycetes</taxon>
        <taxon>Hypocreomycetidae</taxon>
        <taxon>Hypocreales</taxon>
        <taxon>Cordycipitaceae</taxon>
        <taxon>Akanthomyces</taxon>
    </lineage>
</organism>
<proteinExistence type="predicted"/>
<dbReference type="EMBL" id="JAJHUN010000007">
    <property type="protein sequence ID" value="KAJ4154928.1"/>
    <property type="molecule type" value="Genomic_DNA"/>
</dbReference>
<dbReference type="KEGG" id="amus:LMH87_000199"/>
<evidence type="ECO:0000313" key="3">
    <source>
        <dbReference type="Proteomes" id="UP001144673"/>
    </source>
</evidence>
<keyword evidence="1" id="KW-0732">Signal</keyword>
<dbReference type="AlphaFoldDB" id="A0A9W8QGV0"/>
<dbReference type="SUPFAM" id="SSF53955">
    <property type="entry name" value="Lysozyme-like"/>
    <property type="match status" value="1"/>
</dbReference>
<dbReference type="Gene3D" id="1.10.530.10">
    <property type="match status" value="1"/>
</dbReference>
<dbReference type="GeneID" id="80887358"/>
<keyword evidence="3" id="KW-1185">Reference proteome</keyword>
<dbReference type="RefSeq" id="XP_056055052.1">
    <property type="nucleotide sequence ID" value="XM_056198067.1"/>
</dbReference>
<sequence length="256" mass="27395">MLPNIAVPVLMASAALAAPHATQLEDRSTGGKVQNSAIARFDNSNNKDGSGAGKDEYRMYYGNGSTGNGWPDKSKWVSFEDMFNNNKNAMFNSCSWMGVPNNSGPEVGAIYDGIQKIASETGVDHRFILAIIMQESTGCVRVHTTGGSNHRNPGLMQDHNGSGTCNDYGSVQNPCPSSTIEQMIREGTAGTKDGDGLAQCLNQANRSDVSAFYRGARCYNSGDIPDDLNSDGTRCYASDIANRLTGWVNANSKCNL</sequence>
<feature type="signal peptide" evidence="1">
    <location>
        <begin position="1"/>
        <end position="17"/>
    </location>
</feature>
<feature type="chain" id="PRO_5040860660" description="Glycoside hydrolase" evidence="1">
    <location>
        <begin position="18"/>
        <end position="256"/>
    </location>
</feature>
<dbReference type="InterPro" id="IPR023346">
    <property type="entry name" value="Lysozyme-like_dom_sf"/>
</dbReference>
<dbReference type="Proteomes" id="UP001144673">
    <property type="component" value="Chromosome 6"/>
</dbReference>
<accession>A0A9W8QGV0</accession>
<gene>
    <name evidence="2" type="ORF">LMH87_000199</name>
</gene>
<name>A0A9W8QGV0_AKAMU</name>
<comment type="caution">
    <text evidence="2">The sequence shown here is derived from an EMBL/GenBank/DDBJ whole genome shotgun (WGS) entry which is preliminary data.</text>
</comment>